<sequence>MDNPNEQLYKIMQLTIPPPGPGTRIIVSGWEDYEVEVSGFEFVSSENRIKIHLDWGKLGVSHVYGHDEGTIWRRFLDVN</sequence>
<gene>
    <name evidence="1" type="ORF">LCGC14_0701970</name>
</gene>
<dbReference type="EMBL" id="LAZR01001504">
    <property type="protein sequence ID" value="KKN43550.1"/>
    <property type="molecule type" value="Genomic_DNA"/>
</dbReference>
<organism evidence="1">
    <name type="scientific">marine sediment metagenome</name>
    <dbReference type="NCBI Taxonomy" id="412755"/>
    <lineage>
        <taxon>unclassified sequences</taxon>
        <taxon>metagenomes</taxon>
        <taxon>ecological metagenomes</taxon>
    </lineage>
</organism>
<accession>A0A0F9QHI2</accession>
<proteinExistence type="predicted"/>
<evidence type="ECO:0000313" key="1">
    <source>
        <dbReference type="EMBL" id="KKN43550.1"/>
    </source>
</evidence>
<reference evidence="1" key="1">
    <citation type="journal article" date="2015" name="Nature">
        <title>Complex archaea that bridge the gap between prokaryotes and eukaryotes.</title>
        <authorList>
            <person name="Spang A."/>
            <person name="Saw J.H."/>
            <person name="Jorgensen S.L."/>
            <person name="Zaremba-Niedzwiedzka K."/>
            <person name="Martijn J."/>
            <person name="Lind A.E."/>
            <person name="van Eijk R."/>
            <person name="Schleper C."/>
            <person name="Guy L."/>
            <person name="Ettema T.J."/>
        </authorList>
    </citation>
    <scope>NUCLEOTIDE SEQUENCE</scope>
</reference>
<dbReference type="AlphaFoldDB" id="A0A0F9QHI2"/>
<name>A0A0F9QHI2_9ZZZZ</name>
<comment type="caution">
    <text evidence="1">The sequence shown here is derived from an EMBL/GenBank/DDBJ whole genome shotgun (WGS) entry which is preliminary data.</text>
</comment>
<protein>
    <submittedName>
        <fullName evidence="1">Uncharacterized protein</fullName>
    </submittedName>
</protein>